<dbReference type="SMART" id="SM01156">
    <property type="entry name" value="DUF1716"/>
    <property type="match status" value="1"/>
</dbReference>
<accession>A0A1Y2H775</accession>
<proteinExistence type="predicted"/>
<organism evidence="8 9">
    <name type="scientific">Catenaria anguillulae PL171</name>
    <dbReference type="NCBI Taxonomy" id="765915"/>
    <lineage>
        <taxon>Eukaryota</taxon>
        <taxon>Fungi</taxon>
        <taxon>Fungi incertae sedis</taxon>
        <taxon>Blastocladiomycota</taxon>
        <taxon>Blastocladiomycetes</taxon>
        <taxon>Blastocladiales</taxon>
        <taxon>Catenariaceae</taxon>
        <taxon>Catenaria</taxon>
    </lineage>
</organism>
<keyword evidence="3" id="KW-0677">Repeat</keyword>
<evidence type="ECO:0000256" key="3">
    <source>
        <dbReference type="ARBA" id="ARBA00022737"/>
    </source>
</evidence>
<evidence type="ECO:0000313" key="8">
    <source>
        <dbReference type="EMBL" id="ORZ30438.1"/>
    </source>
</evidence>
<dbReference type="InterPro" id="IPR013180">
    <property type="entry name" value="CTNNBL1_N"/>
</dbReference>
<dbReference type="AlphaFoldDB" id="A0A1Y2H775"/>
<keyword evidence="5" id="KW-0539">Nucleus</keyword>
<sequence>MDFSDIFRGPAPKSLPTSSSALATPAAPSSAHKRKADPSSPPQPPTFRPPKLPRTSSPSRSPPTPAATIDDNNDKDNGDNEEDDPRFFGDGLSSHDRHVLDLVDSAETAIDLTHLDPPALKHLLVRLDKSVLLNQEMRAKYPSDPSKFLASELDLDSDLRAVALLATAPALYRQATQLDAPGKIVGMLAHENPDIALAAVEVLAELLDDDVINPLADHDLEEIDDDQGNSPAEVLEGIRGFVDAMLAADFMSLFESAFRQAWTDAEMTADEKDEALAKYLGLLDALLAVDVTMAARITSDSTLVELLMDLAKGMYGVVSAYAVELIAVVVQNSKRARRKVMVDIKGGMATVLKLISTFRKRDPTDADHAEYLSNLFDILCSSLMTEPKVQRAFREEEGFELMLMLIKARKLARTRAVRVLNYATLPILGQDGDGDDNDHMWIRGSRQSGMPLFCQGGRRHWDQKKLAKAYKADYSPTSDEEHITSVLVNLMRALSLGTCPPSLRADVAECAARVLAKFAEDEHAKLIQLVSRFATTCTSYLDRLERGGFTLNQLGVLLAMVVRESSECGEYCARALLPAARVEVEQLRRVVEASVGRVGANDADEDEGGEDMRGLVEVVQALETSQRSA</sequence>
<dbReference type="Proteomes" id="UP000193411">
    <property type="component" value="Unassembled WGS sequence"/>
</dbReference>
<dbReference type="Pfam" id="PF08216">
    <property type="entry name" value="CTNNBL"/>
    <property type="match status" value="1"/>
</dbReference>
<dbReference type="GO" id="GO:0005681">
    <property type="term" value="C:spliceosomal complex"/>
    <property type="evidence" value="ECO:0007669"/>
    <property type="project" value="TreeGrafter"/>
</dbReference>
<dbReference type="PANTHER" id="PTHR14978">
    <property type="entry name" value="BETA-CATENIN-LIKE PROTEIN 1 NUCLEAR ASSOCIATED PROTEIN"/>
    <property type="match status" value="1"/>
</dbReference>
<keyword evidence="2" id="KW-0597">Phosphoprotein</keyword>
<feature type="region of interest" description="Disordered" evidence="6">
    <location>
        <begin position="1"/>
        <end position="92"/>
    </location>
</feature>
<feature type="domain" description="Beta-catenin-like protein 1 N-terminal" evidence="7">
    <location>
        <begin position="92"/>
        <end position="200"/>
    </location>
</feature>
<name>A0A1Y2H775_9FUNG</name>
<evidence type="ECO:0000256" key="2">
    <source>
        <dbReference type="ARBA" id="ARBA00022553"/>
    </source>
</evidence>
<dbReference type="Gene3D" id="1.25.10.10">
    <property type="entry name" value="Leucine-rich Repeat Variant"/>
    <property type="match status" value="1"/>
</dbReference>
<protein>
    <submittedName>
        <fullName evidence="8">Catenin-beta-like protein</fullName>
    </submittedName>
</protein>
<keyword evidence="9" id="KW-1185">Reference proteome</keyword>
<dbReference type="InterPro" id="IPR039678">
    <property type="entry name" value="CTNNBL1"/>
</dbReference>
<dbReference type="STRING" id="765915.A0A1Y2H775"/>
<dbReference type="PANTHER" id="PTHR14978:SF0">
    <property type="entry name" value="BETA-CATENIN-LIKE PROTEIN 1"/>
    <property type="match status" value="1"/>
</dbReference>
<feature type="compositionally biased region" description="Pro residues" evidence="6">
    <location>
        <begin position="39"/>
        <end position="52"/>
    </location>
</feature>
<evidence type="ECO:0000256" key="4">
    <source>
        <dbReference type="ARBA" id="ARBA00023054"/>
    </source>
</evidence>
<evidence type="ECO:0000256" key="5">
    <source>
        <dbReference type="ARBA" id="ARBA00023242"/>
    </source>
</evidence>
<gene>
    <name evidence="8" type="ORF">BCR44DRAFT_1444903</name>
</gene>
<dbReference type="InterPro" id="IPR011989">
    <property type="entry name" value="ARM-like"/>
</dbReference>
<evidence type="ECO:0000256" key="1">
    <source>
        <dbReference type="ARBA" id="ARBA00004123"/>
    </source>
</evidence>
<dbReference type="SUPFAM" id="SSF48371">
    <property type="entry name" value="ARM repeat"/>
    <property type="match status" value="1"/>
</dbReference>
<evidence type="ECO:0000259" key="7">
    <source>
        <dbReference type="SMART" id="SM01156"/>
    </source>
</evidence>
<keyword evidence="4" id="KW-0175">Coiled coil</keyword>
<reference evidence="8 9" key="1">
    <citation type="submission" date="2016-07" db="EMBL/GenBank/DDBJ databases">
        <title>Pervasive Adenine N6-methylation of Active Genes in Fungi.</title>
        <authorList>
            <consortium name="DOE Joint Genome Institute"/>
            <person name="Mondo S.J."/>
            <person name="Dannebaum R.O."/>
            <person name="Kuo R.C."/>
            <person name="Labutti K."/>
            <person name="Haridas S."/>
            <person name="Kuo A."/>
            <person name="Salamov A."/>
            <person name="Ahrendt S.R."/>
            <person name="Lipzen A."/>
            <person name="Sullivan W."/>
            <person name="Andreopoulos W.B."/>
            <person name="Clum A."/>
            <person name="Lindquist E."/>
            <person name="Daum C."/>
            <person name="Ramamoorthy G.K."/>
            <person name="Gryganskyi A."/>
            <person name="Culley D."/>
            <person name="Magnuson J.K."/>
            <person name="James T.Y."/>
            <person name="O'Malley M.A."/>
            <person name="Stajich J.E."/>
            <person name="Spatafora J.W."/>
            <person name="Visel A."/>
            <person name="Grigoriev I.V."/>
        </authorList>
    </citation>
    <scope>NUCLEOTIDE SEQUENCE [LARGE SCALE GENOMIC DNA]</scope>
    <source>
        <strain evidence="8 9">PL171</strain>
    </source>
</reference>
<evidence type="ECO:0000256" key="6">
    <source>
        <dbReference type="SAM" id="MobiDB-lite"/>
    </source>
</evidence>
<feature type="compositionally biased region" description="Low complexity" evidence="6">
    <location>
        <begin position="10"/>
        <end position="30"/>
    </location>
</feature>
<dbReference type="InterPro" id="IPR016024">
    <property type="entry name" value="ARM-type_fold"/>
</dbReference>
<dbReference type="OrthoDB" id="1898821at2759"/>
<comment type="subcellular location">
    <subcellularLocation>
        <location evidence="1">Nucleus</location>
    </subcellularLocation>
</comment>
<comment type="caution">
    <text evidence="8">The sequence shown here is derived from an EMBL/GenBank/DDBJ whole genome shotgun (WGS) entry which is preliminary data.</text>
</comment>
<evidence type="ECO:0000313" key="9">
    <source>
        <dbReference type="Proteomes" id="UP000193411"/>
    </source>
</evidence>
<dbReference type="EMBL" id="MCFL01000085">
    <property type="protein sequence ID" value="ORZ30438.1"/>
    <property type="molecule type" value="Genomic_DNA"/>
</dbReference>